<feature type="region of interest" description="Disordered" evidence="2">
    <location>
        <begin position="59"/>
        <end position="80"/>
    </location>
</feature>
<proteinExistence type="predicted"/>
<evidence type="ECO:0000313" key="4">
    <source>
        <dbReference type="Proteomes" id="UP001243330"/>
    </source>
</evidence>
<feature type="compositionally biased region" description="Basic and acidic residues" evidence="2">
    <location>
        <begin position="15"/>
        <end position="24"/>
    </location>
</feature>
<keyword evidence="4" id="KW-1185">Reference proteome</keyword>
<evidence type="ECO:0000256" key="1">
    <source>
        <dbReference type="SAM" id="Coils"/>
    </source>
</evidence>
<comment type="caution">
    <text evidence="3">The sequence shown here is derived from an EMBL/GenBank/DDBJ whole genome shotgun (WGS) entry which is preliminary data.</text>
</comment>
<dbReference type="Proteomes" id="UP001243330">
    <property type="component" value="Unassembled WGS sequence"/>
</dbReference>
<reference evidence="3" key="1">
    <citation type="submission" date="2023-01" db="EMBL/GenBank/DDBJ databases">
        <title>Colletotrichum chrysophilum M932 genome sequence.</title>
        <authorList>
            <person name="Baroncelli R."/>
        </authorList>
    </citation>
    <scope>NUCLEOTIDE SEQUENCE</scope>
    <source>
        <strain evidence="3">M932</strain>
    </source>
</reference>
<name>A0AAD9A225_9PEZI</name>
<protein>
    <submittedName>
        <fullName evidence="3">Peroxin 20</fullName>
    </submittedName>
</protein>
<feature type="compositionally biased region" description="Low complexity" evidence="2">
    <location>
        <begin position="63"/>
        <end position="79"/>
    </location>
</feature>
<sequence length="374" mass="40829">MGDNSCSGSAPFKSLVDHGGQDRSLHQDRFSTTFASQHAFRSSGSMSSPQAQHDFGAFLTTNAPSSHSRPIPSPSIAPHLVNHYDGRLSMNNPASTSRLSNTIPSVDESAARRPYHIPNAPPEATGWAQDFARFSQNTPASSSSALIRPITQNSSLRSADFATNMMTFPSRPPFFRSVGDPGALVENGPTSHGADAVQAEFDLEMDRWMAAHGDSRLEDIDAIMEELARQMEQEEITAAQNDDRTLGISLRGEQLMPATVDGETSVEEKDHSVQAPSGTSQPNQLPDVLRLGLDDMADTTSADLASPGQSEISEAARQILESVQHEQGDKWKNSRFLLLMRDFRDGYKDIIDNEILETHGDDDHLLEKVKLTEA</sequence>
<dbReference type="EMBL" id="JAQOWY010000620">
    <property type="protein sequence ID" value="KAK1839862.1"/>
    <property type="molecule type" value="Genomic_DNA"/>
</dbReference>
<evidence type="ECO:0000256" key="2">
    <source>
        <dbReference type="SAM" id="MobiDB-lite"/>
    </source>
</evidence>
<evidence type="ECO:0000313" key="3">
    <source>
        <dbReference type="EMBL" id="KAK1839862.1"/>
    </source>
</evidence>
<feature type="coiled-coil region" evidence="1">
    <location>
        <begin position="217"/>
        <end position="244"/>
    </location>
</feature>
<keyword evidence="1" id="KW-0175">Coiled coil</keyword>
<feature type="compositionally biased region" description="Polar residues" evidence="2">
    <location>
        <begin position="274"/>
        <end position="284"/>
    </location>
</feature>
<organism evidence="3 4">
    <name type="scientific">Colletotrichum chrysophilum</name>
    <dbReference type="NCBI Taxonomy" id="1836956"/>
    <lineage>
        <taxon>Eukaryota</taxon>
        <taxon>Fungi</taxon>
        <taxon>Dikarya</taxon>
        <taxon>Ascomycota</taxon>
        <taxon>Pezizomycotina</taxon>
        <taxon>Sordariomycetes</taxon>
        <taxon>Hypocreomycetidae</taxon>
        <taxon>Glomerellales</taxon>
        <taxon>Glomerellaceae</taxon>
        <taxon>Colletotrichum</taxon>
        <taxon>Colletotrichum gloeosporioides species complex</taxon>
    </lineage>
</organism>
<gene>
    <name evidence="3" type="ORF">CCHR01_17519</name>
</gene>
<accession>A0AAD9A225</accession>
<feature type="region of interest" description="Disordered" evidence="2">
    <location>
        <begin position="1"/>
        <end position="24"/>
    </location>
</feature>
<feature type="region of interest" description="Disordered" evidence="2">
    <location>
        <begin position="259"/>
        <end position="286"/>
    </location>
</feature>
<dbReference type="AlphaFoldDB" id="A0AAD9A225"/>